<dbReference type="Gene3D" id="3.40.50.620">
    <property type="entry name" value="HUPs"/>
    <property type="match status" value="1"/>
</dbReference>
<dbReference type="PANTHER" id="PTHR46268:SF22">
    <property type="entry name" value="SENSOR PROTEIN KDPD-RELATED"/>
    <property type="match status" value="1"/>
</dbReference>
<sequence>MEVKTILWPTDLSKNSLKAAKHVVSLADKYKARVVMLYVGTDPLSLLPAWGSYPNEEHLRHFRDWELEQAKKQMEKICGEDLKGCPMLEIRVVQGDPATEILKMAEAEKADMIVITTHGRGYGELDARTPEFGRTVARVIRGAKVPIHLVNPFMEE</sequence>
<accession>A0A7C3WS47</accession>
<dbReference type="Pfam" id="PF00582">
    <property type="entry name" value="Usp"/>
    <property type="match status" value="1"/>
</dbReference>
<dbReference type="SUPFAM" id="SSF52402">
    <property type="entry name" value="Adenine nucleotide alpha hydrolases-like"/>
    <property type="match status" value="1"/>
</dbReference>
<dbReference type="InterPro" id="IPR006016">
    <property type="entry name" value="UspA"/>
</dbReference>
<dbReference type="EMBL" id="DTHB01000049">
    <property type="protein sequence ID" value="HGB15095.1"/>
    <property type="molecule type" value="Genomic_DNA"/>
</dbReference>
<protein>
    <submittedName>
        <fullName evidence="3">Universal stress protein</fullName>
    </submittedName>
</protein>
<gene>
    <name evidence="3" type="ORF">ENV62_07665</name>
</gene>
<name>A0A7C3WS47_9BACT</name>
<evidence type="ECO:0000259" key="2">
    <source>
        <dbReference type="Pfam" id="PF00582"/>
    </source>
</evidence>
<organism evidence="3">
    <name type="scientific">Desulfobacca acetoxidans</name>
    <dbReference type="NCBI Taxonomy" id="60893"/>
    <lineage>
        <taxon>Bacteria</taxon>
        <taxon>Pseudomonadati</taxon>
        <taxon>Thermodesulfobacteriota</taxon>
        <taxon>Desulfobaccia</taxon>
        <taxon>Desulfobaccales</taxon>
        <taxon>Desulfobaccaceae</taxon>
        <taxon>Desulfobacca</taxon>
    </lineage>
</organism>
<evidence type="ECO:0000313" key="3">
    <source>
        <dbReference type="EMBL" id="HGB15095.1"/>
    </source>
</evidence>
<evidence type="ECO:0000256" key="1">
    <source>
        <dbReference type="ARBA" id="ARBA00008791"/>
    </source>
</evidence>
<dbReference type="PANTHER" id="PTHR46268">
    <property type="entry name" value="STRESS RESPONSE PROTEIN NHAX"/>
    <property type="match status" value="1"/>
</dbReference>
<comment type="similarity">
    <text evidence="1">Belongs to the universal stress protein A family.</text>
</comment>
<dbReference type="InterPro" id="IPR014729">
    <property type="entry name" value="Rossmann-like_a/b/a_fold"/>
</dbReference>
<feature type="domain" description="UspA" evidence="2">
    <location>
        <begin position="3"/>
        <end position="150"/>
    </location>
</feature>
<dbReference type="AlphaFoldDB" id="A0A7C3WS47"/>
<proteinExistence type="inferred from homology"/>
<reference evidence="3" key="1">
    <citation type="journal article" date="2020" name="mSystems">
        <title>Genome- and Community-Level Interaction Insights into Carbon Utilization and Element Cycling Functions of Hydrothermarchaeota in Hydrothermal Sediment.</title>
        <authorList>
            <person name="Zhou Z."/>
            <person name="Liu Y."/>
            <person name="Xu W."/>
            <person name="Pan J."/>
            <person name="Luo Z.H."/>
            <person name="Li M."/>
        </authorList>
    </citation>
    <scope>NUCLEOTIDE SEQUENCE [LARGE SCALE GENOMIC DNA]</scope>
    <source>
        <strain evidence="3">SpSt-776</strain>
    </source>
</reference>
<dbReference type="CDD" id="cd00293">
    <property type="entry name" value="USP-like"/>
    <property type="match status" value="1"/>
</dbReference>
<comment type="caution">
    <text evidence="3">The sequence shown here is derived from an EMBL/GenBank/DDBJ whole genome shotgun (WGS) entry which is preliminary data.</text>
</comment>